<evidence type="ECO:0000313" key="1">
    <source>
        <dbReference type="EMBL" id="KAJ4331164.1"/>
    </source>
</evidence>
<dbReference type="OrthoDB" id="10478193at2759"/>
<keyword evidence="2" id="KW-1185">Reference proteome</keyword>
<sequence>MLLPQFLRTIGDNIIQLPPELRMMVYERIRTSVQRDTIPGFPSGSYSAYNMNHPRFRTPAYPDVEIVLDRLERLGNESAQIVMDFEQIRQLPRLLSMIEEGVRLERLFQRMHHDHLDPTDLNYATETVDVAVASFFDPATHREIWLRLHDDRATPPPLIQRHRIEFQNLADAAARRTPIAPHPDEVHSLCRFLRIMLERIRRTPSSSHPSLPFTPGDLEVVLEIPRNEFPFPDPTNPSGIQTFHVWDAVRYLHRFTQTFEDQLRLSFTIRPSMTAPLPDDLPPPPAVRATVTATTLSRFQEYKQRYHNDHNFRLTIDDTLL</sequence>
<name>A0A9W8WR85_9PLEO</name>
<protein>
    <submittedName>
        <fullName evidence="1">Uncharacterized protein</fullName>
    </submittedName>
</protein>
<organism evidence="1 2">
    <name type="scientific">Didymella glomerata</name>
    <dbReference type="NCBI Taxonomy" id="749621"/>
    <lineage>
        <taxon>Eukaryota</taxon>
        <taxon>Fungi</taxon>
        <taxon>Dikarya</taxon>
        <taxon>Ascomycota</taxon>
        <taxon>Pezizomycotina</taxon>
        <taxon>Dothideomycetes</taxon>
        <taxon>Pleosporomycetidae</taxon>
        <taxon>Pleosporales</taxon>
        <taxon>Pleosporineae</taxon>
        <taxon>Didymellaceae</taxon>
        <taxon>Didymella</taxon>
    </lineage>
</organism>
<dbReference type="AlphaFoldDB" id="A0A9W8WR85"/>
<reference evidence="1" key="1">
    <citation type="submission" date="2022-10" db="EMBL/GenBank/DDBJ databases">
        <title>Tapping the CABI collections for fungal endophytes: first genome assemblies for Collariella, Neodidymelliopsis, Ascochyta clinopodiicola, Didymella pomorum, Didymosphaeria variabile, Neocosmospora piperis and Neocucurbitaria cava.</title>
        <authorList>
            <person name="Hill R."/>
        </authorList>
    </citation>
    <scope>NUCLEOTIDE SEQUENCE</scope>
    <source>
        <strain evidence="1">IMI 360193</strain>
    </source>
</reference>
<gene>
    <name evidence="1" type="ORF">N0V87_009392</name>
</gene>
<dbReference type="Proteomes" id="UP001140562">
    <property type="component" value="Unassembled WGS sequence"/>
</dbReference>
<comment type="caution">
    <text evidence="1">The sequence shown here is derived from an EMBL/GenBank/DDBJ whole genome shotgun (WGS) entry which is preliminary data.</text>
</comment>
<evidence type="ECO:0000313" key="2">
    <source>
        <dbReference type="Proteomes" id="UP001140562"/>
    </source>
</evidence>
<accession>A0A9W8WR85</accession>
<proteinExistence type="predicted"/>
<dbReference type="EMBL" id="JAPEUV010000160">
    <property type="protein sequence ID" value="KAJ4331164.1"/>
    <property type="molecule type" value="Genomic_DNA"/>
</dbReference>